<evidence type="ECO:0000256" key="6">
    <source>
        <dbReference type="ARBA" id="ARBA00023136"/>
    </source>
</evidence>
<dbReference type="PRINTS" id="PR00125">
    <property type="entry name" value="ATPASEDELTA"/>
</dbReference>
<dbReference type="Pfam" id="PF00213">
    <property type="entry name" value="OSCP"/>
    <property type="match status" value="1"/>
</dbReference>
<comment type="similarity">
    <text evidence="9">Belongs to the ATPase delta chain family.</text>
</comment>
<dbReference type="InterPro" id="IPR000711">
    <property type="entry name" value="ATPase_OSCP/dsu"/>
</dbReference>
<name>A0A0C1YQU9_9VIBR</name>
<comment type="function">
    <text evidence="9">F(1)F(0) ATP synthase produces ATP from ADP in the presence of a proton or sodium gradient. F-type ATPases consist of two structural domains, F(1) containing the extramembraneous catalytic core and F(0) containing the membrane proton channel, linked together by a central stalk and a peripheral stalk. During catalysis, ATP synthesis in the catalytic domain of F(1) is coupled via a rotary mechanism of the central stalk subunits to proton translocation.</text>
</comment>
<accession>A0A0C1YQU9</accession>
<dbReference type="GO" id="GO:0045259">
    <property type="term" value="C:proton-transporting ATP synthase complex"/>
    <property type="evidence" value="ECO:0007669"/>
    <property type="project" value="UniProtKB-KW"/>
</dbReference>
<evidence type="ECO:0000256" key="7">
    <source>
        <dbReference type="ARBA" id="ARBA00023196"/>
    </source>
</evidence>
<protein>
    <recommendedName>
        <fullName evidence="9">ATP synthase subunit delta</fullName>
    </recommendedName>
    <alternativeName>
        <fullName evidence="9">ATP synthase F(1) sector subunit delta</fullName>
    </alternativeName>
    <alternativeName>
        <fullName evidence="9">F-type ATPase subunit delta</fullName>
        <shortName evidence="9">F-ATPase subunit delta</shortName>
    </alternativeName>
</protein>
<evidence type="ECO:0000313" key="11">
    <source>
        <dbReference type="Proteomes" id="UP000031586"/>
    </source>
</evidence>
<keyword evidence="6 9" id="KW-0472">Membrane</keyword>
<evidence type="ECO:0000256" key="2">
    <source>
        <dbReference type="ARBA" id="ARBA00022448"/>
    </source>
</evidence>
<evidence type="ECO:0000256" key="3">
    <source>
        <dbReference type="ARBA" id="ARBA00022519"/>
    </source>
</evidence>
<reference evidence="10 11" key="1">
    <citation type="submission" date="2014-07" db="EMBL/GenBank/DDBJ databases">
        <title>Unique and conserved regions in Vibrio harveyi and related species in comparison with the shrimp pathogen Vibrio harveyi CAIM 1792.</title>
        <authorList>
            <person name="Espinoza-Valles I."/>
            <person name="Vora G."/>
            <person name="Leekitcharoenphon P."/>
            <person name="Ussery D."/>
            <person name="Hoj L."/>
            <person name="Gomez-Gil B."/>
        </authorList>
    </citation>
    <scope>NUCLEOTIDE SEQUENCE [LARGE SCALE GENOMIC DNA]</scope>
    <source>
        <strain evidence="11">CAIM 1854 / LMG 25443</strain>
    </source>
</reference>
<keyword evidence="9" id="KW-1003">Cell membrane</keyword>
<dbReference type="NCBIfam" id="NF004402">
    <property type="entry name" value="PRK05758.2-2"/>
    <property type="match status" value="1"/>
</dbReference>
<evidence type="ECO:0000256" key="9">
    <source>
        <dbReference type="HAMAP-Rule" id="MF_01416"/>
    </source>
</evidence>
<dbReference type="GO" id="GO:0005886">
    <property type="term" value="C:plasma membrane"/>
    <property type="evidence" value="ECO:0007669"/>
    <property type="project" value="UniProtKB-SubCell"/>
</dbReference>
<comment type="function">
    <text evidence="9">This protein is part of the stalk that links CF(0) to CF(1). It either transmits conformational changes from CF(0) to CF(1) or is implicated in proton conduction.</text>
</comment>
<dbReference type="AlphaFoldDB" id="A0A0C1YQU9"/>
<dbReference type="SUPFAM" id="SSF47928">
    <property type="entry name" value="N-terminal domain of the delta subunit of the F1F0-ATP synthase"/>
    <property type="match status" value="1"/>
</dbReference>
<keyword evidence="8 9" id="KW-0066">ATP synthesis</keyword>
<keyword evidence="5 9" id="KW-0406">Ion transport</keyword>
<dbReference type="Proteomes" id="UP000031586">
    <property type="component" value="Unassembled WGS sequence"/>
</dbReference>
<dbReference type="RefSeq" id="WP_020197454.1">
    <property type="nucleotide sequence ID" value="NZ_BAOH01000120.1"/>
</dbReference>
<dbReference type="InterPro" id="IPR026015">
    <property type="entry name" value="ATP_synth_OSCP/delta_N_sf"/>
</dbReference>
<evidence type="ECO:0000256" key="1">
    <source>
        <dbReference type="ARBA" id="ARBA00004370"/>
    </source>
</evidence>
<dbReference type="Gene3D" id="1.10.520.20">
    <property type="entry name" value="N-terminal domain of the delta subunit of the F1F0-ATP synthase"/>
    <property type="match status" value="1"/>
</dbReference>
<organism evidence="10 11">
    <name type="scientific">Vibrio owensii CAIM 1854 = LMG 25443</name>
    <dbReference type="NCBI Taxonomy" id="1229493"/>
    <lineage>
        <taxon>Bacteria</taxon>
        <taxon>Pseudomonadati</taxon>
        <taxon>Pseudomonadota</taxon>
        <taxon>Gammaproteobacteria</taxon>
        <taxon>Vibrionales</taxon>
        <taxon>Vibrionaceae</taxon>
        <taxon>Vibrio</taxon>
    </lineage>
</organism>
<dbReference type="PATRIC" id="fig|1229493.5.peg.5596"/>
<gene>
    <name evidence="9" type="primary">atpH</name>
    <name evidence="10" type="ORF">H735_28845</name>
</gene>
<evidence type="ECO:0000313" key="10">
    <source>
        <dbReference type="EMBL" id="KIF46439.1"/>
    </source>
</evidence>
<dbReference type="PANTHER" id="PTHR11910">
    <property type="entry name" value="ATP SYNTHASE DELTA CHAIN"/>
    <property type="match status" value="1"/>
</dbReference>
<keyword evidence="7 9" id="KW-0139">CF(1)</keyword>
<dbReference type="EMBL" id="JPRD01000073">
    <property type="protein sequence ID" value="KIF46439.1"/>
    <property type="molecule type" value="Genomic_DNA"/>
</dbReference>
<evidence type="ECO:0000256" key="8">
    <source>
        <dbReference type="ARBA" id="ARBA00023310"/>
    </source>
</evidence>
<evidence type="ECO:0000256" key="4">
    <source>
        <dbReference type="ARBA" id="ARBA00022781"/>
    </source>
</evidence>
<dbReference type="NCBIfam" id="TIGR01145">
    <property type="entry name" value="ATP_synt_delta"/>
    <property type="match status" value="1"/>
</dbReference>
<keyword evidence="2 9" id="KW-0813">Transport</keyword>
<keyword evidence="4 9" id="KW-0375">Hydrogen ion transport</keyword>
<sequence length="180" mass="20335">MSELTVVAQPYAKAAFDYARDAECLDDWQQMFAITQVVLEQPNTLLVLNDLDEDGSEQPLLDLILHAGGEWLNQNFENFLRIMEENKRLKALSEVNVQFQEMKADYERTMTVTVRVSEPLDEEQMARLKQALTEKYGRVITLETQLDPSLVGGVVITAGQTVYDGSVLTNLSRLATNLHV</sequence>
<keyword evidence="3" id="KW-0997">Cell inner membrane</keyword>
<dbReference type="GO" id="GO:0046933">
    <property type="term" value="F:proton-transporting ATP synthase activity, rotational mechanism"/>
    <property type="evidence" value="ECO:0007669"/>
    <property type="project" value="UniProtKB-UniRule"/>
</dbReference>
<evidence type="ECO:0000256" key="5">
    <source>
        <dbReference type="ARBA" id="ARBA00023065"/>
    </source>
</evidence>
<dbReference type="HAMAP" id="MF_01416">
    <property type="entry name" value="ATP_synth_delta_bact"/>
    <property type="match status" value="1"/>
</dbReference>
<comment type="caution">
    <text evidence="10">The sequence shown here is derived from an EMBL/GenBank/DDBJ whole genome shotgun (WGS) entry which is preliminary data.</text>
</comment>
<comment type="subcellular location">
    <subcellularLocation>
        <location evidence="9">Cell membrane</location>
        <topology evidence="9">Peripheral membrane protein</topology>
    </subcellularLocation>
    <subcellularLocation>
        <location evidence="1">Membrane</location>
    </subcellularLocation>
</comment>
<proteinExistence type="inferred from homology"/>